<dbReference type="Pfam" id="PF02580">
    <property type="entry name" value="Tyr_Deacylase"/>
    <property type="match status" value="1"/>
</dbReference>
<reference evidence="1 2" key="1">
    <citation type="submission" date="2017-09" db="EMBL/GenBank/DDBJ databases">
        <title>Depth-based differentiation of microbial function through sediment-hosted aquifers and enrichment of novel symbionts in the deep terrestrial subsurface.</title>
        <authorList>
            <person name="Probst A.J."/>
            <person name="Ladd B."/>
            <person name="Jarett J.K."/>
            <person name="Geller-Mcgrath D.E."/>
            <person name="Sieber C.M."/>
            <person name="Emerson J.B."/>
            <person name="Anantharaman K."/>
            <person name="Thomas B.C."/>
            <person name="Malmstrom R."/>
            <person name="Stieglmeier M."/>
            <person name="Klingl A."/>
            <person name="Woyke T."/>
            <person name="Ryan C.M."/>
            <person name="Banfield J.F."/>
        </authorList>
    </citation>
    <scope>NUCLEOTIDE SEQUENCE [LARGE SCALE GENOMIC DNA]</scope>
    <source>
        <strain evidence="1">CG22_combo_CG10-13_8_21_14_all_45_10</strain>
    </source>
</reference>
<sequence length="32" mass="3421">MNLSLKDAGGELLVVSQFTLYADTSGGNRLYS</sequence>
<dbReference type="InterPro" id="IPR023509">
    <property type="entry name" value="DTD-like_sf"/>
</dbReference>
<organism evidence="1 2">
    <name type="scientific">Candidatus Woesebacteria bacterium CG22_combo_CG10-13_8_21_14_all_45_10</name>
    <dbReference type="NCBI Taxonomy" id="1975060"/>
    <lineage>
        <taxon>Bacteria</taxon>
        <taxon>Candidatus Woeseibacteriota</taxon>
    </lineage>
</organism>
<evidence type="ECO:0000313" key="1">
    <source>
        <dbReference type="EMBL" id="PIP57240.1"/>
    </source>
</evidence>
<dbReference type="GO" id="GO:0005737">
    <property type="term" value="C:cytoplasm"/>
    <property type="evidence" value="ECO:0007669"/>
    <property type="project" value="InterPro"/>
</dbReference>
<dbReference type="InterPro" id="IPR003732">
    <property type="entry name" value="Daa-tRNA_deacyls_DTD"/>
</dbReference>
<accession>A0A2H0BJP7</accession>
<dbReference type="Proteomes" id="UP000230759">
    <property type="component" value="Unassembled WGS sequence"/>
</dbReference>
<comment type="caution">
    <text evidence="1">The sequence shown here is derived from an EMBL/GenBank/DDBJ whole genome shotgun (WGS) entry which is preliminary data.</text>
</comment>
<gene>
    <name evidence="1" type="ORF">COX04_00585</name>
</gene>
<name>A0A2H0BJP7_9BACT</name>
<protein>
    <submittedName>
        <fullName evidence="1">Uncharacterized protein</fullName>
    </submittedName>
</protein>
<dbReference type="GO" id="GO:0051499">
    <property type="term" value="F:D-aminoacyl-tRNA deacylase activity"/>
    <property type="evidence" value="ECO:0007669"/>
    <property type="project" value="InterPro"/>
</dbReference>
<evidence type="ECO:0000313" key="2">
    <source>
        <dbReference type="Proteomes" id="UP000230759"/>
    </source>
</evidence>
<dbReference type="AlphaFoldDB" id="A0A2H0BJP7"/>
<dbReference type="EMBL" id="PCSV01000016">
    <property type="protein sequence ID" value="PIP57240.1"/>
    <property type="molecule type" value="Genomic_DNA"/>
</dbReference>
<dbReference type="Gene3D" id="3.50.80.10">
    <property type="entry name" value="D-tyrosyl-tRNA(Tyr) deacylase"/>
    <property type="match status" value="1"/>
</dbReference>
<proteinExistence type="predicted"/>
<dbReference type="SUPFAM" id="SSF69500">
    <property type="entry name" value="DTD-like"/>
    <property type="match status" value="1"/>
</dbReference>